<keyword evidence="1" id="KW-1133">Transmembrane helix</keyword>
<feature type="transmembrane region" description="Helical" evidence="1">
    <location>
        <begin position="45"/>
        <end position="65"/>
    </location>
</feature>
<reference evidence="2" key="1">
    <citation type="journal article" date="2015" name="Nature">
        <title>Complex archaea that bridge the gap between prokaryotes and eukaryotes.</title>
        <authorList>
            <person name="Spang A."/>
            <person name="Saw J.H."/>
            <person name="Jorgensen S.L."/>
            <person name="Zaremba-Niedzwiedzka K."/>
            <person name="Martijn J."/>
            <person name="Lind A.E."/>
            <person name="van Eijk R."/>
            <person name="Schleper C."/>
            <person name="Guy L."/>
            <person name="Ettema T.J."/>
        </authorList>
    </citation>
    <scope>NUCLEOTIDE SEQUENCE</scope>
</reference>
<dbReference type="EMBL" id="LAZR01019741">
    <property type="protein sequence ID" value="KKL91395.1"/>
    <property type="molecule type" value="Genomic_DNA"/>
</dbReference>
<protein>
    <submittedName>
        <fullName evidence="2">Uncharacterized protein</fullName>
    </submittedName>
</protein>
<dbReference type="PANTHER" id="PTHR35270:SF2">
    <property type="entry name" value="FUSELESS, ISOFORM A"/>
    <property type="match status" value="1"/>
</dbReference>
<dbReference type="Pfam" id="PF15993">
    <property type="entry name" value="Fuseless"/>
    <property type="match status" value="1"/>
</dbReference>
<evidence type="ECO:0000313" key="2">
    <source>
        <dbReference type="EMBL" id="KKL91395.1"/>
    </source>
</evidence>
<dbReference type="PANTHER" id="PTHR35270">
    <property type="entry name" value="FUSELESS, ISOFORM A"/>
    <property type="match status" value="1"/>
</dbReference>
<organism evidence="2">
    <name type="scientific">marine sediment metagenome</name>
    <dbReference type="NCBI Taxonomy" id="412755"/>
    <lineage>
        <taxon>unclassified sequences</taxon>
        <taxon>metagenomes</taxon>
        <taxon>ecological metagenomes</taxon>
    </lineage>
</organism>
<gene>
    <name evidence="2" type="ORF">LCGC14_1895110</name>
</gene>
<evidence type="ECO:0000256" key="1">
    <source>
        <dbReference type="SAM" id="Phobius"/>
    </source>
</evidence>
<accession>A0A0F9IC61</accession>
<sequence>MSTNKKRRTMRTVFSAVVIGFAVISFWRGIWGLMDLYLFPNNYELSLWVSVLMGVVILYFTKHLIDELI</sequence>
<name>A0A0F9IC61_9ZZZZ</name>
<dbReference type="AlphaFoldDB" id="A0A0F9IC61"/>
<keyword evidence="1" id="KW-0812">Transmembrane</keyword>
<keyword evidence="1" id="KW-0472">Membrane</keyword>
<feature type="transmembrane region" description="Helical" evidence="1">
    <location>
        <begin position="12"/>
        <end position="33"/>
    </location>
</feature>
<dbReference type="InterPro" id="IPR032751">
    <property type="entry name" value="Fuseless"/>
</dbReference>
<proteinExistence type="predicted"/>
<comment type="caution">
    <text evidence="2">The sequence shown here is derived from an EMBL/GenBank/DDBJ whole genome shotgun (WGS) entry which is preliminary data.</text>
</comment>